<dbReference type="SUPFAM" id="SSF103473">
    <property type="entry name" value="MFS general substrate transporter"/>
    <property type="match status" value="1"/>
</dbReference>
<dbReference type="InterPro" id="IPR036259">
    <property type="entry name" value="MFS_trans_sf"/>
</dbReference>
<reference evidence="6" key="2">
    <citation type="submission" date="2020-02" db="EMBL/GenBank/DDBJ databases">
        <title>Identification and distribution of gene clusters putatively required for synthesis of sphingolipid metabolism inhibitors in phylogenetically diverse species of the filamentous fungus Fusarium.</title>
        <authorList>
            <person name="Kim H.-S."/>
            <person name="Busman M."/>
            <person name="Brown D.W."/>
            <person name="Divon H."/>
            <person name="Uhlig S."/>
            <person name="Proctor R.H."/>
        </authorList>
    </citation>
    <scope>NUCLEOTIDE SEQUENCE</scope>
    <source>
        <strain evidence="6">NRRL 25174</strain>
    </source>
</reference>
<dbReference type="PANTHER" id="PTHR23501">
    <property type="entry name" value="MAJOR FACILITATOR SUPERFAMILY"/>
    <property type="match status" value="1"/>
</dbReference>
<keyword evidence="3 5" id="KW-1133">Transmembrane helix</keyword>
<evidence type="ECO:0000256" key="4">
    <source>
        <dbReference type="ARBA" id="ARBA00023136"/>
    </source>
</evidence>
<sequence length="199" mass="21193">MAQLCTGRAIAGISGGGMNAVVGILLSDLVPLKNHEHPLGASQSIQSVGDAVYFVLELPPVQLDHWLAKVRKVDFLSAFALVAAVVALFLALDSESNIGWSNIITAITIFLTSMLLASKGISTGSAVLYLFLGVQLAARLPSGEEAHDIEEKARQSPEYIKELPPDLADQVRSSYQMTGLAPLAVNFVSRGITFVDVMD</sequence>
<name>A0A9P5DXN1_9HYPO</name>
<organism evidence="6 7">
    <name type="scientific">Fusarium beomiforme</name>
    <dbReference type="NCBI Taxonomy" id="44412"/>
    <lineage>
        <taxon>Eukaryota</taxon>
        <taxon>Fungi</taxon>
        <taxon>Dikarya</taxon>
        <taxon>Ascomycota</taxon>
        <taxon>Pezizomycotina</taxon>
        <taxon>Sordariomycetes</taxon>
        <taxon>Hypocreomycetidae</taxon>
        <taxon>Hypocreales</taxon>
        <taxon>Nectriaceae</taxon>
        <taxon>Fusarium</taxon>
        <taxon>Fusarium burgessii species complex</taxon>
    </lineage>
</organism>
<dbReference type="Gene3D" id="1.20.1250.20">
    <property type="entry name" value="MFS general substrate transporter like domains"/>
    <property type="match status" value="1"/>
</dbReference>
<keyword evidence="7" id="KW-1185">Reference proteome</keyword>
<dbReference type="GO" id="GO:0015174">
    <property type="term" value="F:basic amino acid transmembrane transporter activity"/>
    <property type="evidence" value="ECO:0007669"/>
    <property type="project" value="TreeGrafter"/>
</dbReference>
<evidence type="ECO:0000313" key="6">
    <source>
        <dbReference type="EMBL" id="KAF4339250.1"/>
    </source>
</evidence>
<keyword evidence="2 5" id="KW-0812">Transmembrane</keyword>
<keyword evidence="4 5" id="KW-0472">Membrane</keyword>
<feature type="transmembrane region" description="Helical" evidence="5">
    <location>
        <begin position="73"/>
        <end position="92"/>
    </location>
</feature>
<evidence type="ECO:0000256" key="5">
    <source>
        <dbReference type="SAM" id="Phobius"/>
    </source>
</evidence>
<comment type="subcellular location">
    <subcellularLocation>
        <location evidence="1">Membrane</location>
        <topology evidence="1">Multi-pass membrane protein</topology>
    </subcellularLocation>
</comment>
<dbReference type="PANTHER" id="PTHR23501:SF84">
    <property type="entry name" value="VACUOLAR MEMBRANE AMINO ACID UPTAKE TRANSPORTER FNX2"/>
    <property type="match status" value="1"/>
</dbReference>
<comment type="caution">
    <text evidence="6">The sequence shown here is derived from an EMBL/GenBank/DDBJ whole genome shotgun (WGS) entry which is preliminary data.</text>
</comment>
<evidence type="ECO:0000313" key="7">
    <source>
        <dbReference type="Proteomes" id="UP000730481"/>
    </source>
</evidence>
<protein>
    <submittedName>
        <fullName evidence="6">Multidrug resistance</fullName>
    </submittedName>
</protein>
<dbReference type="Proteomes" id="UP000730481">
    <property type="component" value="Unassembled WGS sequence"/>
</dbReference>
<evidence type="ECO:0000256" key="3">
    <source>
        <dbReference type="ARBA" id="ARBA00022989"/>
    </source>
</evidence>
<evidence type="ECO:0000256" key="2">
    <source>
        <dbReference type="ARBA" id="ARBA00022692"/>
    </source>
</evidence>
<evidence type="ECO:0000256" key="1">
    <source>
        <dbReference type="ARBA" id="ARBA00004141"/>
    </source>
</evidence>
<dbReference type="OrthoDB" id="3437016at2759"/>
<reference evidence="6" key="1">
    <citation type="journal article" date="2017" name="Mycologia">
        <title>Fusarium algeriense, sp. nov., a novel toxigenic crown rot pathogen of durum wheat from Algeria is nested in the Fusarium burgessii species complex.</title>
        <authorList>
            <person name="Laraba I."/>
            <person name="Keddad A."/>
            <person name="Boureghda H."/>
            <person name="Abdallah N."/>
            <person name="Vaughan M.M."/>
            <person name="Proctor R.H."/>
            <person name="Busman M."/>
            <person name="O'Donnell K."/>
        </authorList>
    </citation>
    <scope>NUCLEOTIDE SEQUENCE</scope>
    <source>
        <strain evidence="6">NRRL 25174</strain>
    </source>
</reference>
<dbReference type="GO" id="GO:0000329">
    <property type="term" value="C:fungal-type vacuole membrane"/>
    <property type="evidence" value="ECO:0007669"/>
    <property type="project" value="TreeGrafter"/>
</dbReference>
<proteinExistence type="predicted"/>
<dbReference type="AlphaFoldDB" id="A0A9P5DXN1"/>
<dbReference type="EMBL" id="PVQB02000290">
    <property type="protein sequence ID" value="KAF4339250.1"/>
    <property type="molecule type" value="Genomic_DNA"/>
</dbReference>
<gene>
    <name evidence="6" type="ORF">FBEOM_6842</name>
</gene>
<accession>A0A9P5DXN1</accession>